<evidence type="ECO:0000313" key="1">
    <source>
        <dbReference type="EMBL" id="REE91374.1"/>
    </source>
</evidence>
<dbReference type="EMBL" id="QTTN01000005">
    <property type="protein sequence ID" value="REE91374.1"/>
    <property type="molecule type" value="Genomic_DNA"/>
</dbReference>
<keyword evidence="2" id="KW-1185">Reference proteome</keyword>
<sequence length="49" mass="5885">MKLDQRAFCQLYDIPENRLGELITGARKAVRYREKVERLLNIRFSEQSE</sequence>
<name>A0A3D9SBV5_9BACL</name>
<protein>
    <submittedName>
        <fullName evidence="1">Uncharacterized protein</fullName>
    </submittedName>
</protein>
<accession>A0A3D9SBV5</accession>
<dbReference type="AlphaFoldDB" id="A0A3D9SBV5"/>
<proteinExistence type="predicted"/>
<organism evidence="1 2">
    <name type="scientific">Paenibacillus taihuensis</name>
    <dbReference type="NCBI Taxonomy" id="1156355"/>
    <lineage>
        <taxon>Bacteria</taxon>
        <taxon>Bacillati</taxon>
        <taxon>Bacillota</taxon>
        <taxon>Bacilli</taxon>
        <taxon>Bacillales</taxon>
        <taxon>Paenibacillaceae</taxon>
        <taxon>Paenibacillus</taxon>
    </lineage>
</organism>
<reference evidence="1 2" key="1">
    <citation type="submission" date="2018-08" db="EMBL/GenBank/DDBJ databases">
        <title>Genomic Encyclopedia of Type Strains, Phase III (KMG-III): the genomes of soil and plant-associated and newly described type strains.</title>
        <authorList>
            <person name="Whitman W."/>
        </authorList>
    </citation>
    <scope>NUCLEOTIDE SEQUENCE [LARGE SCALE GENOMIC DNA]</scope>
    <source>
        <strain evidence="1 2">CGMCC 1.10966</strain>
    </source>
</reference>
<dbReference type="Proteomes" id="UP000256304">
    <property type="component" value="Unassembled WGS sequence"/>
</dbReference>
<evidence type="ECO:0000313" key="2">
    <source>
        <dbReference type="Proteomes" id="UP000256304"/>
    </source>
</evidence>
<gene>
    <name evidence="1" type="ORF">A8990_10579</name>
</gene>
<comment type="caution">
    <text evidence="1">The sequence shown here is derived from an EMBL/GenBank/DDBJ whole genome shotgun (WGS) entry which is preliminary data.</text>
</comment>
<dbReference type="RefSeq" id="WP_342772799.1">
    <property type="nucleotide sequence ID" value="NZ_QTTN01000005.1"/>
</dbReference>